<dbReference type="EMBL" id="SLVJ01000006">
    <property type="protein sequence ID" value="TCM68084.1"/>
    <property type="molecule type" value="Genomic_DNA"/>
</dbReference>
<dbReference type="Proteomes" id="UP000294963">
    <property type="component" value="Unassembled WGS sequence"/>
</dbReference>
<feature type="signal peptide" evidence="1">
    <location>
        <begin position="1"/>
        <end position="19"/>
    </location>
</feature>
<keyword evidence="3" id="KW-1185">Reference proteome</keyword>
<sequence>MKKILLASVIAVANIQAYSAQPATLPPQGDSIEIDPAFEKVKQLIQANDLTGAYKELERLGKTGNAQALYNLAYLNQAGQGTPQNFSKAVQYYEEAGKKGYSIANYVLAQNYATGGLGLKKDDKKSRDYLEKASAQGFSDATVELAVMLFAEGKAQSDKLALQKLDPLLKKGDYQAMHAKALYDISQGYVRKDAKLIEQGISTIQDLGKKGYIPALMAIGNMMTNGNIINQNLPEAKKIFAALAEQNVPQAKESLDAVNQLIAEKAKAPAKK</sequence>
<dbReference type="PANTHER" id="PTHR11102:SF160">
    <property type="entry name" value="ERAD-ASSOCIATED E3 UBIQUITIN-PROTEIN LIGASE COMPONENT HRD3"/>
    <property type="match status" value="1"/>
</dbReference>
<dbReference type="InterPro" id="IPR006597">
    <property type="entry name" value="Sel1-like"/>
</dbReference>
<name>A0A4R1XUD4_ACICA</name>
<keyword evidence="1" id="KW-0732">Signal</keyword>
<accession>A0A4R1XUD4</accession>
<dbReference type="PANTHER" id="PTHR11102">
    <property type="entry name" value="SEL-1-LIKE PROTEIN"/>
    <property type="match status" value="1"/>
</dbReference>
<organism evidence="2 3">
    <name type="scientific">Acinetobacter calcoaceticus</name>
    <dbReference type="NCBI Taxonomy" id="471"/>
    <lineage>
        <taxon>Bacteria</taxon>
        <taxon>Pseudomonadati</taxon>
        <taxon>Pseudomonadota</taxon>
        <taxon>Gammaproteobacteria</taxon>
        <taxon>Moraxellales</taxon>
        <taxon>Moraxellaceae</taxon>
        <taxon>Acinetobacter</taxon>
        <taxon>Acinetobacter calcoaceticus/baumannii complex</taxon>
    </lineage>
</organism>
<evidence type="ECO:0000313" key="2">
    <source>
        <dbReference type="EMBL" id="TCM68084.1"/>
    </source>
</evidence>
<dbReference type="Gene3D" id="1.25.40.10">
    <property type="entry name" value="Tetratricopeptide repeat domain"/>
    <property type="match status" value="1"/>
</dbReference>
<dbReference type="SUPFAM" id="SSF81901">
    <property type="entry name" value="HCP-like"/>
    <property type="match status" value="2"/>
</dbReference>
<dbReference type="SMART" id="SM00671">
    <property type="entry name" value="SEL1"/>
    <property type="match status" value="3"/>
</dbReference>
<dbReference type="OrthoDB" id="5678063at2"/>
<gene>
    <name evidence="2" type="ORF">EC844_10666</name>
</gene>
<dbReference type="InterPro" id="IPR050767">
    <property type="entry name" value="Sel1_AlgK"/>
</dbReference>
<feature type="chain" id="PRO_5020889661" evidence="1">
    <location>
        <begin position="20"/>
        <end position="272"/>
    </location>
</feature>
<dbReference type="InterPro" id="IPR011990">
    <property type="entry name" value="TPR-like_helical_dom_sf"/>
</dbReference>
<dbReference type="AlphaFoldDB" id="A0A4R1XUD4"/>
<proteinExistence type="predicted"/>
<evidence type="ECO:0000313" key="3">
    <source>
        <dbReference type="Proteomes" id="UP000294963"/>
    </source>
</evidence>
<reference evidence="2 3" key="1">
    <citation type="submission" date="2019-03" db="EMBL/GenBank/DDBJ databases">
        <title>Genomic analyses of the natural microbiome of Caenorhabditis elegans.</title>
        <authorList>
            <person name="Samuel B."/>
        </authorList>
    </citation>
    <scope>NUCLEOTIDE SEQUENCE [LARGE SCALE GENOMIC DNA]</scope>
    <source>
        <strain evidence="2 3">JUb89</strain>
    </source>
</reference>
<dbReference type="Pfam" id="PF08238">
    <property type="entry name" value="Sel1"/>
    <property type="match status" value="3"/>
</dbReference>
<comment type="caution">
    <text evidence="2">The sequence shown here is derived from an EMBL/GenBank/DDBJ whole genome shotgun (WGS) entry which is preliminary data.</text>
</comment>
<evidence type="ECO:0000256" key="1">
    <source>
        <dbReference type="SAM" id="SignalP"/>
    </source>
</evidence>
<protein>
    <submittedName>
        <fullName evidence="2">TPR repeat protein</fullName>
    </submittedName>
</protein>